<organism evidence="1 2">
    <name type="scientific">Genlisea aurea</name>
    <dbReference type="NCBI Taxonomy" id="192259"/>
    <lineage>
        <taxon>Eukaryota</taxon>
        <taxon>Viridiplantae</taxon>
        <taxon>Streptophyta</taxon>
        <taxon>Embryophyta</taxon>
        <taxon>Tracheophyta</taxon>
        <taxon>Spermatophyta</taxon>
        <taxon>Magnoliopsida</taxon>
        <taxon>eudicotyledons</taxon>
        <taxon>Gunneridae</taxon>
        <taxon>Pentapetalae</taxon>
        <taxon>asterids</taxon>
        <taxon>lamiids</taxon>
        <taxon>Lamiales</taxon>
        <taxon>Lentibulariaceae</taxon>
        <taxon>Genlisea</taxon>
    </lineage>
</organism>
<comment type="caution">
    <text evidence="1">The sequence shown here is derived from an EMBL/GenBank/DDBJ whole genome shotgun (WGS) entry which is preliminary data.</text>
</comment>
<dbReference type="AlphaFoldDB" id="S8D147"/>
<keyword evidence="2" id="KW-1185">Reference proteome</keyword>
<feature type="non-terminal residue" evidence="1">
    <location>
        <position position="75"/>
    </location>
</feature>
<proteinExistence type="predicted"/>
<accession>S8D147</accession>
<name>S8D147_9LAMI</name>
<dbReference type="Proteomes" id="UP000015453">
    <property type="component" value="Unassembled WGS sequence"/>
</dbReference>
<feature type="non-terminal residue" evidence="1">
    <location>
        <position position="1"/>
    </location>
</feature>
<evidence type="ECO:0000313" key="2">
    <source>
        <dbReference type="Proteomes" id="UP000015453"/>
    </source>
</evidence>
<protein>
    <submittedName>
        <fullName evidence="1">Uncharacterized protein</fullName>
    </submittedName>
</protein>
<gene>
    <name evidence="1" type="ORF">M569_01638</name>
</gene>
<sequence>QMPTYSSKTSEYILIRTKLGDDQTQRNVNVHKGISQIVKEEARNELWREIFCVSHVAGNKICHFSLRIHEGLPSS</sequence>
<evidence type="ECO:0000313" key="1">
    <source>
        <dbReference type="EMBL" id="EPS73125.1"/>
    </source>
</evidence>
<reference evidence="1 2" key="1">
    <citation type="journal article" date="2013" name="BMC Genomics">
        <title>The miniature genome of a carnivorous plant Genlisea aurea contains a low number of genes and short non-coding sequences.</title>
        <authorList>
            <person name="Leushkin E.V."/>
            <person name="Sutormin R.A."/>
            <person name="Nabieva E.R."/>
            <person name="Penin A.A."/>
            <person name="Kondrashov A.S."/>
            <person name="Logacheva M.D."/>
        </authorList>
    </citation>
    <scope>NUCLEOTIDE SEQUENCE [LARGE SCALE GENOMIC DNA]</scope>
</reference>
<dbReference type="EMBL" id="AUSU01000556">
    <property type="protein sequence ID" value="EPS73125.1"/>
    <property type="molecule type" value="Genomic_DNA"/>
</dbReference>